<sequence length="809" mass="83988">MPNSGPGRARGSECLGGCEIAGEGSFDVLATLCLQSGETAVMGRIHRSLNVGAIRSALPLAEPLAAHAVPGGHAPPTPRHSSGPVLAGDWPLSRDHPTSEEPRPPPRLAPPGAPQQPAPQAAERHEEGTQQRERLRLTHKPDHWQHLSPAPPSTSALEGARAAANKKKPCAQMCDGYSVGRSPLSAVFGMLESASGGPLQARRCPMRVVLAWRAGRLLAAVPRGGLVPERLRPPEPDGCGPATRLVVWASLRTACGGPGDAAVLRISSINRFTVVGLGSVASLSSFVADSSGEQAGDAAQVLSLVLQVRHESAPWGDGELDSVAGAERQITEVAAHNDPIGVGISDANRWRRSGSDEADKEYCDGGTAFDLIHNQDIVVMSWVQRWKMAMDVAQARPGPRAGFQGHSKGCPAARLAACCCCGARGAAAGPPAGLLPCARAPAACVEALGLEPLRELGRWADDGAPRAAAPPDVEGSHRRTHPDGLSEPLPDLGSRLELAAFALFRDLGLALFALVLDLAVLCQAADPRCAETAGLLQQVGGLREALEARMVALAAEYSAQAGVRSAVLRAGRNVRSELEGAAHGLGGAPDAQAAFDWVAELTLATGRHARALAAQLGLHAWVRTLAVPGRGAPVFVLHDEHGSVQEMVRALVARVLLGGPASLVGVGLGAAVDPAPLLEEFPGLQYFGILGDGAGAEADVPGMPSQEVGRLTKFGARAALHRVSSGAAAAASPPRALDVVVLAAGDNFESTAEDLELWEARVKPGGILAGVNFGPRALGGVRAVCERRHSYDIHLSPGGGFWWYVEPDE</sequence>
<feature type="compositionally biased region" description="Basic and acidic residues" evidence="1">
    <location>
        <begin position="474"/>
        <end position="484"/>
    </location>
</feature>
<gene>
    <name evidence="2" type="ORF">PCOR1329_LOCUS41999</name>
</gene>
<name>A0ABN9TST6_9DINO</name>
<dbReference type="EMBL" id="CAUYUJ010015048">
    <property type="protein sequence ID" value="CAK0849270.1"/>
    <property type="molecule type" value="Genomic_DNA"/>
</dbReference>
<accession>A0ABN9TST6</accession>
<feature type="compositionally biased region" description="Pro residues" evidence="1">
    <location>
        <begin position="105"/>
        <end position="117"/>
    </location>
</feature>
<protein>
    <submittedName>
        <fullName evidence="2">Uncharacterized protein</fullName>
    </submittedName>
</protein>
<keyword evidence="3" id="KW-1185">Reference proteome</keyword>
<feature type="compositionally biased region" description="Basic and acidic residues" evidence="1">
    <location>
        <begin position="122"/>
        <end position="145"/>
    </location>
</feature>
<feature type="compositionally biased region" description="Basic and acidic residues" evidence="1">
    <location>
        <begin position="92"/>
        <end position="104"/>
    </location>
</feature>
<reference evidence="2" key="1">
    <citation type="submission" date="2023-10" db="EMBL/GenBank/DDBJ databases">
        <authorList>
            <person name="Chen Y."/>
            <person name="Shah S."/>
            <person name="Dougan E. K."/>
            <person name="Thang M."/>
            <person name="Chan C."/>
        </authorList>
    </citation>
    <scope>NUCLEOTIDE SEQUENCE [LARGE SCALE GENOMIC DNA]</scope>
</reference>
<evidence type="ECO:0000256" key="1">
    <source>
        <dbReference type="SAM" id="MobiDB-lite"/>
    </source>
</evidence>
<evidence type="ECO:0000313" key="2">
    <source>
        <dbReference type="EMBL" id="CAK0849270.1"/>
    </source>
</evidence>
<dbReference type="Proteomes" id="UP001189429">
    <property type="component" value="Unassembled WGS sequence"/>
</dbReference>
<organism evidence="2 3">
    <name type="scientific">Prorocentrum cordatum</name>
    <dbReference type="NCBI Taxonomy" id="2364126"/>
    <lineage>
        <taxon>Eukaryota</taxon>
        <taxon>Sar</taxon>
        <taxon>Alveolata</taxon>
        <taxon>Dinophyceae</taxon>
        <taxon>Prorocentrales</taxon>
        <taxon>Prorocentraceae</taxon>
        <taxon>Prorocentrum</taxon>
    </lineage>
</organism>
<proteinExistence type="predicted"/>
<comment type="caution">
    <text evidence="2">The sequence shown here is derived from an EMBL/GenBank/DDBJ whole genome shotgun (WGS) entry which is preliminary data.</text>
</comment>
<feature type="region of interest" description="Disordered" evidence="1">
    <location>
        <begin position="69"/>
        <end position="163"/>
    </location>
</feature>
<feature type="region of interest" description="Disordered" evidence="1">
    <location>
        <begin position="461"/>
        <end position="488"/>
    </location>
</feature>
<evidence type="ECO:0000313" key="3">
    <source>
        <dbReference type="Proteomes" id="UP001189429"/>
    </source>
</evidence>